<dbReference type="EC" id="1.17.4.1" evidence="3"/>
<keyword evidence="8" id="KW-1185">Reference proteome</keyword>
<feature type="domain" description="Glutaredoxin" evidence="6">
    <location>
        <begin position="345"/>
        <end position="401"/>
    </location>
</feature>
<dbReference type="InterPro" id="IPR036249">
    <property type="entry name" value="Thioredoxin-like_sf"/>
</dbReference>
<evidence type="ECO:0000313" key="8">
    <source>
        <dbReference type="Proteomes" id="UP000515873"/>
    </source>
</evidence>
<dbReference type="InterPro" id="IPR033909">
    <property type="entry name" value="RNR_small"/>
</dbReference>
<dbReference type="KEGG" id="dtl:H8F01_00710"/>
<proteinExistence type="inferred from homology"/>
<dbReference type="InterPro" id="IPR009078">
    <property type="entry name" value="Ferritin-like_SF"/>
</dbReference>
<reference evidence="7 8" key="1">
    <citation type="submission" date="2020-08" db="EMBL/GenBank/DDBJ databases">
        <title>Dyella sp. G9 isolated from forest soil.</title>
        <authorList>
            <person name="Fu J."/>
            <person name="Qiu L."/>
        </authorList>
    </citation>
    <scope>NUCLEOTIDE SEQUENCE [LARGE SCALE GENOMIC DNA]</scope>
    <source>
        <strain evidence="7 8">G9</strain>
    </source>
</reference>
<dbReference type="AlphaFoldDB" id="A0A7G8Q4M8"/>
<dbReference type="InterPro" id="IPR012348">
    <property type="entry name" value="RNR-like"/>
</dbReference>
<dbReference type="InterPro" id="IPR002109">
    <property type="entry name" value="Glutaredoxin"/>
</dbReference>
<dbReference type="EMBL" id="CP060412">
    <property type="protein sequence ID" value="QNK01736.1"/>
    <property type="molecule type" value="Genomic_DNA"/>
</dbReference>
<evidence type="ECO:0000256" key="5">
    <source>
        <dbReference type="ARBA" id="ARBA00023284"/>
    </source>
</evidence>
<dbReference type="PRINTS" id="PR00160">
    <property type="entry name" value="GLUTAREDOXIN"/>
</dbReference>
<dbReference type="PROSITE" id="PS51354">
    <property type="entry name" value="GLUTAREDOXIN_2"/>
    <property type="match status" value="1"/>
</dbReference>
<evidence type="ECO:0000259" key="6">
    <source>
        <dbReference type="Pfam" id="PF00462"/>
    </source>
</evidence>
<dbReference type="InterPro" id="IPR011767">
    <property type="entry name" value="GLR_AS"/>
</dbReference>
<dbReference type="SUPFAM" id="SSF52833">
    <property type="entry name" value="Thioredoxin-like"/>
    <property type="match status" value="1"/>
</dbReference>
<dbReference type="InterPro" id="IPR000358">
    <property type="entry name" value="RNR_small_fam"/>
</dbReference>
<comment type="cofactor">
    <cofactor evidence="1">
        <name>Fe cation</name>
        <dbReference type="ChEBI" id="CHEBI:24875"/>
    </cofactor>
</comment>
<dbReference type="NCBIfam" id="NF007186">
    <property type="entry name" value="PRK09614.1-5"/>
    <property type="match status" value="1"/>
</dbReference>
<evidence type="ECO:0000256" key="2">
    <source>
        <dbReference type="ARBA" id="ARBA00009303"/>
    </source>
</evidence>
<dbReference type="PROSITE" id="PS00195">
    <property type="entry name" value="GLUTAREDOXIN_1"/>
    <property type="match status" value="1"/>
</dbReference>
<dbReference type="Proteomes" id="UP000515873">
    <property type="component" value="Chromosome"/>
</dbReference>
<dbReference type="Gene3D" id="1.10.620.20">
    <property type="entry name" value="Ribonucleotide Reductase, subunit A"/>
    <property type="match status" value="1"/>
</dbReference>
<dbReference type="GO" id="GO:0004748">
    <property type="term" value="F:ribonucleoside-diphosphate reductase activity, thioredoxin disulfide as acceptor"/>
    <property type="evidence" value="ECO:0007669"/>
    <property type="project" value="UniProtKB-EC"/>
</dbReference>
<evidence type="ECO:0000313" key="7">
    <source>
        <dbReference type="EMBL" id="QNK01736.1"/>
    </source>
</evidence>
<dbReference type="RefSeq" id="WP_187057195.1">
    <property type="nucleotide sequence ID" value="NZ_CP060412.1"/>
</dbReference>
<dbReference type="PANTHER" id="PTHR23409">
    <property type="entry name" value="RIBONUCLEOSIDE-DIPHOSPHATE REDUCTASE SMALL CHAIN"/>
    <property type="match status" value="1"/>
</dbReference>
<dbReference type="UniPathway" id="UPA00326"/>
<keyword evidence="4" id="KW-1015">Disulfide bond</keyword>
<dbReference type="Pfam" id="PF00462">
    <property type="entry name" value="Glutaredoxin"/>
    <property type="match status" value="1"/>
</dbReference>
<organism evidence="7 8">
    <name type="scientific">Dyella telluris</name>
    <dbReference type="NCBI Taxonomy" id="2763498"/>
    <lineage>
        <taxon>Bacteria</taxon>
        <taxon>Pseudomonadati</taxon>
        <taxon>Pseudomonadota</taxon>
        <taxon>Gammaproteobacteria</taxon>
        <taxon>Lysobacterales</taxon>
        <taxon>Rhodanobacteraceae</taxon>
        <taxon>Dyella</taxon>
    </lineage>
</organism>
<comment type="similarity">
    <text evidence="2">Belongs to the ribonucleoside diphosphate reductase small chain family.</text>
</comment>
<evidence type="ECO:0000256" key="1">
    <source>
        <dbReference type="ARBA" id="ARBA00001962"/>
    </source>
</evidence>
<dbReference type="InterPro" id="IPR014025">
    <property type="entry name" value="Glutaredoxin_subgr"/>
</dbReference>
<dbReference type="PANTHER" id="PTHR23409:SF18">
    <property type="entry name" value="RIBONUCLEOSIDE-DIPHOSPHATE REDUCTASE SUBUNIT M2"/>
    <property type="match status" value="1"/>
</dbReference>
<keyword evidence="7" id="KW-0560">Oxidoreductase</keyword>
<keyword evidence="5" id="KW-0676">Redox-active center</keyword>
<dbReference type="Gene3D" id="3.40.30.10">
    <property type="entry name" value="Glutaredoxin"/>
    <property type="match status" value="1"/>
</dbReference>
<name>A0A7G8Q4M8_9GAMM</name>
<dbReference type="Pfam" id="PF00268">
    <property type="entry name" value="Ribonuc_red_sm"/>
    <property type="match status" value="1"/>
</dbReference>
<evidence type="ECO:0000256" key="3">
    <source>
        <dbReference type="ARBA" id="ARBA00012274"/>
    </source>
</evidence>
<evidence type="ECO:0000256" key="4">
    <source>
        <dbReference type="ARBA" id="ARBA00023157"/>
    </source>
</evidence>
<accession>A0A7G8Q4M8</accession>
<dbReference type="CDD" id="cd01049">
    <property type="entry name" value="RNRR2"/>
    <property type="match status" value="1"/>
</dbReference>
<protein>
    <recommendedName>
        <fullName evidence="3">ribonucleoside-diphosphate reductase</fullName>
        <ecNumber evidence="3">1.17.4.1</ecNumber>
    </recommendedName>
</protein>
<gene>
    <name evidence="7" type="ORF">H8F01_00710</name>
</gene>
<sequence length="414" mass="48225">MTYNPTIPAGKTLFTERTAYKPFSFPWAYEAWHTQQKMHWLPEEVPMADDVQDWRRNLSPSEQNLLNHIFRFFVQSDVEISKSYHSLYLKWFKPTEIQMMLNAFNNMETIHIAAYSHLIDTLGLPEVEYEAFLKYREMKEKWEYLQGFYEPKDVRELALSMAVFGAFTEGLQLFASFAMLLNFPRFNKMKGMGQIITWSVRDESHHCENIIRLFHDVLRENPEVNDAQLRAQIEQACRDVVAHEDAFIDLAFEMGGVKGMTAEEIKQYIRYIADRRLIQLGYKGIFKVKENPLPWLDEMLNAVEHVNFFEQRGTEYAKAATQGTWGDVFAELDEPVVSAKPEWIVYTKTICPYCTMAKNMLKQKGITWTEISLDDDAERAKFYEQTGARSVPQILHNGKLVGGADKLGAYLREL</sequence>
<dbReference type="GO" id="GO:0009263">
    <property type="term" value="P:deoxyribonucleotide biosynthetic process"/>
    <property type="evidence" value="ECO:0007669"/>
    <property type="project" value="InterPro"/>
</dbReference>
<dbReference type="SUPFAM" id="SSF47240">
    <property type="entry name" value="Ferritin-like"/>
    <property type="match status" value="1"/>
</dbReference>